<name>A0A8B8K4L9_ABRPR</name>
<dbReference type="KEGG" id="aprc:113852226"/>
<feature type="region of interest" description="Disordered" evidence="1">
    <location>
        <begin position="1"/>
        <end position="27"/>
    </location>
</feature>
<dbReference type="Proteomes" id="UP000694853">
    <property type="component" value="Unplaced"/>
</dbReference>
<accession>A0A8B8K4L9</accession>
<dbReference type="OrthoDB" id="337486at2759"/>
<sequence>MKRFYKQRKNGIDKPSKSKKKSQAVTEYHDNEYTEEEKILREFDMNVAYGPCIGLTRLERWERAHKFGLNPPQHIKILLESDKAQLECLWNKHK</sequence>
<evidence type="ECO:0000313" key="2">
    <source>
        <dbReference type="Proteomes" id="UP000694853"/>
    </source>
</evidence>
<dbReference type="GO" id="GO:0043625">
    <property type="term" value="C:delta DNA polymerase complex"/>
    <property type="evidence" value="ECO:0007669"/>
    <property type="project" value="TreeGrafter"/>
</dbReference>
<organism evidence="2 3">
    <name type="scientific">Abrus precatorius</name>
    <name type="common">Indian licorice</name>
    <name type="synonym">Glycine abrus</name>
    <dbReference type="NCBI Taxonomy" id="3816"/>
    <lineage>
        <taxon>Eukaryota</taxon>
        <taxon>Viridiplantae</taxon>
        <taxon>Streptophyta</taxon>
        <taxon>Embryophyta</taxon>
        <taxon>Tracheophyta</taxon>
        <taxon>Spermatophyta</taxon>
        <taxon>Magnoliopsida</taxon>
        <taxon>eudicotyledons</taxon>
        <taxon>Gunneridae</taxon>
        <taxon>Pentapetalae</taxon>
        <taxon>rosids</taxon>
        <taxon>fabids</taxon>
        <taxon>Fabales</taxon>
        <taxon>Fabaceae</taxon>
        <taxon>Papilionoideae</taxon>
        <taxon>50 kb inversion clade</taxon>
        <taxon>NPAAA clade</taxon>
        <taxon>indigoferoid/millettioid clade</taxon>
        <taxon>Abreae</taxon>
        <taxon>Abrus</taxon>
    </lineage>
</organism>
<keyword evidence="2" id="KW-1185">Reference proteome</keyword>
<evidence type="ECO:0000313" key="3">
    <source>
        <dbReference type="RefSeq" id="XP_027338264.1"/>
    </source>
</evidence>
<evidence type="ECO:0000256" key="1">
    <source>
        <dbReference type="SAM" id="MobiDB-lite"/>
    </source>
</evidence>
<reference evidence="3" key="2">
    <citation type="submission" date="2025-08" db="UniProtKB">
        <authorList>
            <consortium name="RefSeq"/>
        </authorList>
    </citation>
    <scope>IDENTIFICATION</scope>
    <source>
        <tissue evidence="3">Young leaves</tissue>
    </source>
</reference>
<dbReference type="InterPro" id="IPR007218">
    <property type="entry name" value="DNA_pol_delta_4"/>
</dbReference>
<reference evidence="2" key="1">
    <citation type="journal article" date="2019" name="Toxins">
        <title>Detection of Abrin-Like and Prepropulchellin-Like Toxin Genes and Transcripts Using Whole Genome Sequencing and Full-Length Transcript Sequencing of Abrus precatorius.</title>
        <authorList>
            <person name="Hovde B.T."/>
            <person name="Daligault H.E."/>
            <person name="Hanschen E.R."/>
            <person name="Kunde Y.A."/>
            <person name="Johnson M.B."/>
            <person name="Starkenburg S.R."/>
            <person name="Johnson S.L."/>
        </authorList>
    </citation>
    <scope>NUCLEOTIDE SEQUENCE [LARGE SCALE GENOMIC DNA]</scope>
</reference>
<dbReference type="RefSeq" id="XP_027338264.1">
    <property type="nucleotide sequence ID" value="XM_027482463.1"/>
</dbReference>
<dbReference type="GO" id="GO:0000731">
    <property type="term" value="P:DNA synthesis involved in DNA repair"/>
    <property type="evidence" value="ECO:0007669"/>
    <property type="project" value="InterPro"/>
</dbReference>
<dbReference type="AlphaFoldDB" id="A0A8B8K4L9"/>
<dbReference type="GeneID" id="113852226"/>
<dbReference type="GO" id="GO:0003887">
    <property type="term" value="F:DNA-directed DNA polymerase activity"/>
    <property type="evidence" value="ECO:0007669"/>
    <property type="project" value="TreeGrafter"/>
</dbReference>
<dbReference type="PANTHER" id="PTHR14303">
    <property type="entry name" value="DNA POLYMERASE DELTA SUBUNIT 4"/>
    <property type="match status" value="1"/>
</dbReference>
<gene>
    <name evidence="3" type="primary">LOC113852226</name>
</gene>
<proteinExistence type="predicted"/>
<dbReference type="Pfam" id="PF04081">
    <property type="entry name" value="DNA_pol_delta_4"/>
    <property type="match status" value="1"/>
</dbReference>
<dbReference type="GO" id="GO:0006261">
    <property type="term" value="P:DNA-templated DNA replication"/>
    <property type="evidence" value="ECO:0007669"/>
    <property type="project" value="TreeGrafter"/>
</dbReference>
<protein>
    <submittedName>
        <fullName evidence="3">DNA polymerase delta subunit 4-like</fullName>
    </submittedName>
</protein>
<dbReference type="PANTHER" id="PTHR14303:SF0">
    <property type="entry name" value="DNA POLYMERASE DELTA SUBUNIT 4"/>
    <property type="match status" value="1"/>
</dbReference>